<evidence type="ECO:0000256" key="1">
    <source>
        <dbReference type="SAM" id="MobiDB-lite"/>
    </source>
</evidence>
<name>A0A5C6BD63_9BACT</name>
<evidence type="ECO:0000313" key="2">
    <source>
        <dbReference type="EMBL" id="TWU09900.1"/>
    </source>
</evidence>
<sequence>MGWETRGGDKRYFYRSVRLSDGRIRKKYLGNGMLAEVESLWLEQKTAVRRQLSEERQQTAAAESLLKRHLRSTNDVTHTLMLSIGYANQRSRGWRTLKMIEANEVDNENVPTATEDNEPSFADLREAASQGDPSAIPALRRILQKHPEYVWACGDLASQTQLQWIDLIAGQNLFWRECLLLKMAEHKRELMAETNGTVVEKMLVDQSLATWLQLYFHEGREAKSPADNVQISEHRLKKIESAFNRHMRSLNALASMKSVNFTKRMVEAMKSVTQDVDDDQSESASSPADQPRHNRLRDSFSRAFETAPMN</sequence>
<keyword evidence="3" id="KW-1185">Reference proteome</keyword>
<dbReference type="Proteomes" id="UP000319908">
    <property type="component" value="Unassembled WGS sequence"/>
</dbReference>
<dbReference type="AlphaFoldDB" id="A0A5C6BD63"/>
<evidence type="ECO:0000313" key="3">
    <source>
        <dbReference type="Proteomes" id="UP000319908"/>
    </source>
</evidence>
<gene>
    <name evidence="2" type="ORF">Poly21_54490</name>
</gene>
<accession>A0A5C6BD63</accession>
<feature type="region of interest" description="Disordered" evidence="1">
    <location>
        <begin position="272"/>
        <end position="310"/>
    </location>
</feature>
<dbReference type="OrthoDB" id="280193at2"/>
<protein>
    <submittedName>
        <fullName evidence="2">Uncharacterized protein</fullName>
    </submittedName>
</protein>
<organism evidence="2 3">
    <name type="scientific">Allorhodopirellula heiligendammensis</name>
    <dbReference type="NCBI Taxonomy" id="2714739"/>
    <lineage>
        <taxon>Bacteria</taxon>
        <taxon>Pseudomonadati</taxon>
        <taxon>Planctomycetota</taxon>
        <taxon>Planctomycetia</taxon>
        <taxon>Pirellulales</taxon>
        <taxon>Pirellulaceae</taxon>
        <taxon>Allorhodopirellula</taxon>
    </lineage>
</organism>
<reference evidence="2 3" key="1">
    <citation type="journal article" date="2020" name="Antonie Van Leeuwenhoek">
        <title>Rhodopirellula heiligendammensis sp. nov., Rhodopirellula pilleata sp. nov., and Rhodopirellula solitaria sp. nov. isolated from natural or artificial marine surfaces in Northern Germany and California, USA, and emended description of the genus Rhodopirellula.</title>
        <authorList>
            <person name="Kallscheuer N."/>
            <person name="Wiegand S."/>
            <person name="Jogler M."/>
            <person name="Boedeker C."/>
            <person name="Peeters S.H."/>
            <person name="Rast P."/>
            <person name="Heuer A."/>
            <person name="Jetten M.S.M."/>
            <person name="Rohde M."/>
            <person name="Jogler C."/>
        </authorList>
    </citation>
    <scope>NUCLEOTIDE SEQUENCE [LARGE SCALE GENOMIC DNA]</scope>
    <source>
        <strain evidence="2 3">Poly21</strain>
    </source>
</reference>
<dbReference type="RefSeq" id="WP_146409871.1">
    <property type="nucleotide sequence ID" value="NZ_SJPU01000006.1"/>
</dbReference>
<feature type="compositionally biased region" description="Basic and acidic residues" evidence="1">
    <location>
        <begin position="290"/>
        <end position="300"/>
    </location>
</feature>
<proteinExistence type="predicted"/>
<dbReference type="EMBL" id="SJPU01000006">
    <property type="protein sequence ID" value="TWU09900.1"/>
    <property type="molecule type" value="Genomic_DNA"/>
</dbReference>
<comment type="caution">
    <text evidence="2">The sequence shown here is derived from an EMBL/GenBank/DDBJ whole genome shotgun (WGS) entry which is preliminary data.</text>
</comment>